<evidence type="ECO:0000313" key="5">
    <source>
        <dbReference type="EMBL" id="SHF05051.1"/>
    </source>
</evidence>
<evidence type="ECO:0000256" key="1">
    <source>
        <dbReference type="ARBA" id="ARBA00022448"/>
    </source>
</evidence>
<dbReference type="InterPro" id="IPR003439">
    <property type="entry name" value="ABC_transporter-like_ATP-bd"/>
</dbReference>
<dbReference type="EMBL" id="FQUI01000031">
    <property type="protein sequence ID" value="SHF05051.1"/>
    <property type="molecule type" value="Genomic_DNA"/>
</dbReference>
<feature type="domain" description="ABC transporter" evidence="4">
    <location>
        <begin position="3"/>
        <end position="216"/>
    </location>
</feature>
<keyword evidence="6" id="KW-1185">Reference proteome</keyword>
<dbReference type="Pfam" id="PF00005">
    <property type="entry name" value="ABC_tran"/>
    <property type="match status" value="1"/>
</dbReference>
<dbReference type="PANTHER" id="PTHR42939">
    <property type="entry name" value="ABC TRANSPORTER ATP-BINDING PROTEIN ALBC-RELATED"/>
    <property type="match status" value="1"/>
</dbReference>
<dbReference type="GO" id="GO:0005524">
    <property type="term" value="F:ATP binding"/>
    <property type="evidence" value="ECO:0007669"/>
    <property type="project" value="UniProtKB-KW"/>
</dbReference>
<dbReference type="STRING" id="1122195.SAMN02745164_01671"/>
<evidence type="ECO:0000313" key="6">
    <source>
        <dbReference type="Proteomes" id="UP000184334"/>
    </source>
</evidence>
<keyword evidence="2" id="KW-0547">Nucleotide-binding</keyword>
<dbReference type="SUPFAM" id="SSF52540">
    <property type="entry name" value="P-loop containing nucleoside triphosphate hydrolases"/>
    <property type="match status" value="1"/>
</dbReference>
<evidence type="ECO:0000256" key="2">
    <source>
        <dbReference type="ARBA" id="ARBA00022741"/>
    </source>
</evidence>
<comment type="caution">
    <text evidence="5">The sequence shown here is derived from an EMBL/GenBank/DDBJ whole genome shotgun (WGS) entry which is preliminary data.</text>
</comment>
<dbReference type="OrthoDB" id="9804819at2"/>
<dbReference type="InterPro" id="IPR051782">
    <property type="entry name" value="ABC_Transporter_VariousFunc"/>
</dbReference>
<dbReference type="GO" id="GO:0016887">
    <property type="term" value="F:ATP hydrolysis activity"/>
    <property type="evidence" value="ECO:0007669"/>
    <property type="project" value="InterPro"/>
</dbReference>
<dbReference type="PANTHER" id="PTHR42939:SF1">
    <property type="entry name" value="ABC TRANSPORTER ATP-BINDING PROTEIN ALBC-RELATED"/>
    <property type="match status" value="1"/>
</dbReference>
<sequence>MILKIEGLTKKYGNLIAVNNISFEINRGEIFGLLGPNGAGKTTTLKCVLGLRKRNNGQIQINGKIAYLPEKKQLYKSLTVEKMIEINNFLTKDFSIKKAYELLSDFNIDKKIKISNLSHGMLTQIYIILTFSQNADLYILDEPTWGLDPLMRNKVLDLIREFTYNGKSVLYTSHILSEVEKIADRIAIMSKGQILEIDYLDNIKNKYTAISLPKEEKTKGYLWKSLEKENVWIVKNNKGEHITIDDIFEAIVKGEW</sequence>
<dbReference type="InterPro" id="IPR027417">
    <property type="entry name" value="P-loop_NTPase"/>
</dbReference>
<dbReference type="SMART" id="SM00382">
    <property type="entry name" value="AAA"/>
    <property type="match status" value="1"/>
</dbReference>
<dbReference type="Proteomes" id="UP000184334">
    <property type="component" value="Unassembled WGS sequence"/>
</dbReference>
<evidence type="ECO:0000259" key="4">
    <source>
        <dbReference type="PROSITE" id="PS50893"/>
    </source>
</evidence>
<accession>A0A1M4YH62</accession>
<dbReference type="AlphaFoldDB" id="A0A1M4YH62"/>
<dbReference type="PROSITE" id="PS50893">
    <property type="entry name" value="ABC_TRANSPORTER_2"/>
    <property type="match status" value="1"/>
</dbReference>
<gene>
    <name evidence="5" type="ORF">SAMN02745164_01671</name>
</gene>
<dbReference type="CDD" id="cd03230">
    <property type="entry name" value="ABC_DR_subfamily_A"/>
    <property type="match status" value="1"/>
</dbReference>
<evidence type="ECO:0000256" key="3">
    <source>
        <dbReference type="ARBA" id="ARBA00022840"/>
    </source>
</evidence>
<name>A0A1M4YH62_MARH1</name>
<reference evidence="5" key="1">
    <citation type="submission" date="2016-11" db="EMBL/GenBank/DDBJ databases">
        <authorList>
            <person name="Varghese N."/>
            <person name="Submissions S."/>
        </authorList>
    </citation>
    <scope>NUCLEOTIDE SEQUENCE [LARGE SCALE GENOMIC DNA]</scope>
    <source>
        <strain evidence="5">DSM 16785</strain>
    </source>
</reference>
<keyword evidence="3 5" id="KW-0067">ATP-binding</keyword>
<organism evidence="5 6">
    <name type="scientific">Marinitoga hydrogenitolerans (strain DSM 16785 / JCM 12826 / AT1271)</name>
    <dbReference type="NCBI Taxonomy" id="1122195"/>
    <lineage>
        <taxon>Bacteria</taxon>
        <taxon>Thermotogati</taxon>
        <taxon>Thermotogota</taxon>
        <taxon>Thermotogae</taxon>
        <taxon>Petrotogales</taxon>
        <taxon>Petrotogaceae</taxon>
        <taxon>Marinitoga</taxon>
    </lineage>
</organism>
<dbReference type="RefSeq" id="WP_072865339.1">
    <property type="nucleotide sequence ID" value="NZ_FQUI01000031.1"/>
</dbReference>
<proteinExistence type="predicted"/>
<dbReference type="Gene3D" id="3.40.50.300">
    <property type="entry name" value="P-loop containing nucleotide triphosphate hydrolases"/>
    <property type="match status" value="1"/>
</dbReference>
<dbReference type="InterPro" id="IPR003593">
    <property type="entry name" value="AAA+_ATPase"/>
</dbReference>
<keyword evidence="1" id="KW-0813">Transport</keyword>
<protein>
    <submittedName>
        <fullName evidence="5">ABC-2 type transport system ATP-binding protein</fullName>
    </submittedName>
</protein>